<evidence type="ECO:0000313" key="4">
    <source>
        <dbReference type="EMBL" id="TCE95779.1"/>
    </source>
</evidence>
<dbReference type="PANTHER" id="PTHR22916:SF3">
    <property type="entry name" value="UDP-GLCNAC:BETAGAL BETA-1,3-N-ACETYLGLUCOSAMINYLTRANSFERASE-LIKE PROTEIN 1"/>
    <property type="match status" value="1"/>
</dbReference>
<dbReference type="EMBL" id="SHQV01000026">
    <property type="protein sequence ID" value="TCE42764.1"/>
    <property type="molecule type" value="Genomic_DNA"/>
</dbReference>
<proteinExistence type="predicted"/>
<dbReference type="Proteomes" id="UP000292241">
    <property type="component" value="Unassembled WGS sequence"/>
</dbReference>
<name>A0A4R0UGD8_BIFLL</name>
<dbReference type="Proteomes" id="UP000292751">
    <property type="component" value="Unassembled WGS sequence"/>
</dbReference>
<dbReference type="Pfam" id="PF00535">
    <property type="entry name" value="Glycos_transf_2"/>
    <property type="match status" value="1"/>
</dbReference>
<dbReference type="Proteomes" id="UP000293319">
    <property type="component" value="Unassembled WGS sequence"/>
</dbReference>
<reference evidence="5" key="2">
    <citation type="submission" date="2019-02" db="EMBL/GenBank/DDBJ databases">
        <authorList>
            <person name="Odamaki T."/>
        </authorList>
    </citation>
    <scope>NUCLEOTIDE SEQUENCE</scope>
    <source>
        <strain evidence="2">MCC10008</strain>
        <strain evidence="3">MCC10044</strain>
        <strain evidence="4">MCC10076</strain>
        <strain evidence="5">MCC10096</strain>
    </source>
</reference>
<evidence type="ECO:0000313" key="5">
    <source>
        <dbReference type="EMBL" id="TCF30020.1"/>
    </source>
</evidence>
<evidence type="ECO:0000313" key="2">
    <source>
        <dbReference type="EMBL" id="TCD82367.1"/>
    </source>
</evidence>
<feature type="domain" description="Glycosyltransferase 2-like" evidence="1">
    <location>
        <begin position="16"/>
        <end position="125"/>
    </location>
</feature>
<comment type="caution">
    <text evidence="5">The sequence shown here is derived from an EMBL/GenBank/DDBJ whole genome shotgun (WGS) entry which is preliminary data.</text>
</comment>
<dbReference type="InterPro" id="IPR001173">
    <property type="entry name" value="Glyco_trans_2-like"/>
</dbReference>
<evidence type="ECO:0000313" key="6">
    <source>
        <dbReference type="Proteomes" id="UP000292241"/>
    </source>
</evidence>
<gene>
    <name evidence="2" type="ORF">MCC10008_1862</name>
    <name evidence="3" type="ORF">MCC10044_1911</name>
    <name evidence="4" type="ORF">MCC10076_2071</name>
    <name evidence="5" type="ORF">MCC10096_2066</name>
</gene>
<evidence type="ECO:0000259" key="1">
    <source>
        <dbReference type="Pfam" id="PF00535"/>
    </source>
</evidence>
<dbReference type="RefSeq" id="WP_081291486.1">
    <property type="nucleotide sequence ID" value="NZ_BCYL01000075.1"/>
</dbReference>
<protein>
    <recommendedName>
        <fullName evidence="1">Glycosyltransferase 2-like domain-containing protein</fullName>
    </recommendedName>
</protein>
<sequence length="415" mass="48069">MTSEQLTESQAPPFFSIVIPSYNNAGYLRKCILSLQKQNFSEWEAVIVIDASPDNAFYVASELSEVDKRIKVINKEKNEGTHLARKSGVARARGQYTLFLDADDELTDNALSSLADLASLYSFDILHFGTELFGEEMPASTCSDILQLSNRDLPTLHKSEIAFSSFTSRENHRQDWRILQRLYRTDLLKRAFSLMTGSRLGRGQDSYEWLVIASLANTEIFHNEMIGYRYYLGRGITTFKPMSKQQFAALSTNYANLIRVAFDYASKFSTFDLMPCVHELHRRLLEMLFGDWYVRLSDKDKLTTLTDLRDSFTREDIATELMRLTRDDAYSHWDAGDVFDVNARYVQWKQIAEELMGASSNKQYELYRSQVLRHFLDLQTRNSMANRTIRPSSRNLLSIFHPFMPLFRSIKRKNK</sequence>
<dbReference type="EMBL" id="SHRX01000034">
    <property type="protein sequence ID" value="TCE95779.1"/>
    <property type="molecule type" value="Genomic_DNA"/>
</dbReference>
<dbReference type="PANTHER" id="PTHR22916">
    <property type="entry name" value="GLYCOSYLTRANSFERASE"/>
    <property type="match status" value="1"/>
</dbReference>
<evidence type="ECO:0000313" key="7">
    <source>
        <dbReference type="Proteomes" id="UP000292751"/>
    </source>
</evidence>
<dbReference type="Gene3D" id="3.90.550.10">
    <property type="entry name" value="Spore Coat Polysaccharide Biosynthesis Protein SpsA, Chain A"/>
    <property type="match status" value="1"/>
</dbReference>
<dbReference type="SUPFAM" id="SSF53448">
    <property type="entry name" value="Nucleotide-diphospho-sugar transferases"/>
    <property type="match status" value="1"/>
</dbReference>
<dbReference type="CDD" id="cd00761">
    <property type="entry name" value="Glyco_tranf_GTA_type"/>
    <property type="match status" value="1"/>
</dbReference>
<evidence type="ECO:0000313" key="9">
    <source>
        <dbReference type="Proteomes" id="UP000293319"/>
    </source>
</evidence>
<accession>A0A4R0UGD8</accession>
<evidence type="ECO:0000313" key="8">
    <source>
        <dbReference type="Proteomes" id="UP000292932"/>
    </source>
</evidence>
<dbReference type="AlphaFoldDB" id="A0A4R0UGD8"/>
<evidence type="ECO:0000313" key="3">
    <source>
        <dbReference type="EMBL" id="TCE42764.1"/>
    </source>
</evidence>
<reference evidence="6 7" key="1">
    <citation type="journal article" date="2018" name="Sci. Rep.">
        <title>Genomic diversity and distribution of Bifidobacterium longum subsp. longum across the human lifespan.</title>
        <authorList>
            <person name="Odamaki T."/>
            <person name="Bottacini F."/>
            <person name="Kato K."/>
            <person name="Mitsuyama E."/>
            <person name="Yoshida K."/>
            <person name="Horigome A."/>
            <person name="Xiao J.Z."/>
            <person name="van Sinderen D."/>
        </authorList>
    </citation>
    <scope>NUCLEOTIDE SEQUENCE [LARGE SCALE GENOMIC DNA]</scope>
    <source>
        <strain evidence="2 6">MCC10008</strain>
        <strain evidence="3 9">MCC10044</strain>
        <strain evidence="4 7">MCC10076</strain>
        <strain evidence="5 8">MCC10096</strain>
    </source>
</reference>
<dbReference type="EMBL" id="SHPR01000045">
    <property type="protein sequence ID" value="TCD82367.1"/>
    <property type="molecule type" value="Genomic_DNA"/>
</dbReference>
<dbReference type="Proteomes" id="UP000292932">
    <property type="component" value="Unassembled WGS sequence"/>
</dbReference>
<organism evidence="5 8">
    <name type="scientific">Bifidobacterium longum subsp. longum</name>
    <dbReference type="NCBI Taxonomy" id="1679"/>
    <lineage>
        <taxon>Bacteria</taxon>
        <taxon>Bacillati</taxon>
        <taxon>Actinomycetota</taxon>
        <taxon>Actinomycetes</taxon>
        <taxon>Bifidobacteriales</taxon>
        <taxon>Bifidobacteriaceae</taxon>
        <taxon>Bifidobacterium</taxon>
    </lineage>
</organism>
<dbReference type="GO" id="GO:0016758">
    <property type="term" value="F:hexosyltransferase activity"/>
    <property type="evidence" value="ECO:0007669"/>
    <property type="project" value="UniProtKB-ARBA"/>
</dbReference>
<dbReference type="InterPro" id="IPR029044">
    <property type="entry name" value="Nucleotide-diphossugar_trans"/>
</dbReference>
<dbReference type="EMBL" id="SHSP01000021">
    <property type="protein sequence ID" value="TCF30020.1"/>
    <property type="molecule type" value="Genomic_DNA"/>
</dbReference>